<dbReference type="PANTHER" id="PTHR30632">
    <property type="entry name" value="MOLYBDATE-BINDING PERIPLASMIC PROTEIN"/>
    <property type="match status" value="1"/>
</dbReference>
<reference evidence="1" key="1">
    <citation type="journal article" date="2014" name="Int. J. Syst. Evol. Microbiol.">
        <title>Complete genome sequence of Corynebacterium casei LMG S-19264T (=DSM 44701T), isolated from a smear-ripened cheese.</title>
        <authorList>
            <consortium name="US DOE Joint Genome Institute (JGI-PGF)"/>
            <person name="Walter F."/>
            <person name="Albersmeier A."/>
            <person name="Kalinowski J."/>
            <person name="Ruckert C."/>
        </authorList>
    </citation>
    <scope>NUCLEOTIDE SEQUENCE</scope>
    <source>
        <strain evidence="1">VKM Ac-1940</strain>
    </source>
</reference>
<dbReference type="GO" id="GO:0015689">
    <property type="term" value="P:molybdate ion transport"/>
    <property type="evidence" value="ECO:0007669"/>
    <property type="project" value="TreeGrafter"/>
</dbReference>
<comment type="caution">
    <text evidence="1">The sequence shown here is derived from an EMBL/GenBank/DDBJ whole genome shotgun (WGS) entry which is preliminary data.</text>
</comment>
<evidence type="ECO:0000313" key="1">
    <source>
        <dbReference type="EMBL" id="GLJ94130.1"/>
    </source>
</evidence>
<dbReference type="EMBL" id="BSER01000001">
    <property type="protein sequence ID" value="GLJ94130.1"/>
    <property type="molecule type" value="Genomic_DNA"/>
</dbReference>
<protein>
    <recommendedName>
        <fullName evidence="3">Molybdenum ABC transporter substrate-binding protein</fullName>
    </recommendedName>
</protein>
<keyword evidence="2" id="KW-1185">Reference proteome</keyword>
<accession>A0A9W6HIY6</accession>
<dbReference type="SUPFAM" id="SSF53850">
    <property type="entry name" value="Periplasmic binding protein-like II"/>
    <property type="match status" value="1"/>
</dbReference>
<dbReference type="Proteomes" id="UP001142291">
    <property type="component" value="Unassembled WGS sequence"/>
</dbReference>
<dbReference type="AlphaFoldDB" id="A0A9W6HIY6"/>
<proteinExistence type="predicted"/>
<dbReference type="PANTHER" id="PTHR30632:SF11">
    <property type="entry name" value="BLR4797 PROTEIN"/>
    <property type="match status" value="1"/>
</dbReference>
<dbReference type="GO" id="GO:0030973">
    <property type="term" value="F:molybdate ion binding"/>
    <property type="evidence" value="ECO:0007669"/>
    <property type="project" value="TreeGrafter"/>
</dbReference>
<name>A0A9W6HIY6_9MICO</name>
<reference evidence="1" key="2">
    <citation type="submission" date="2023-01" db="EMBL/GenBank/DDBJ databases">
        <authorList>
            <person name="Sun Q."/>
            <person name="Evtushenko L."/>
        </authorList>
    </citation>
    <scope>NUCLEOTIDE SEQUENCE</scope>
    <source>
        <strain evidence="1">VKM Ac-1940</strain>
    </source>
</reference>
<sequence>MATRRVLAELASYAQAAGLPALEIESVGGVDAAARVASGEPFDLVFLAADALARLAGAGHVVPASVTPLLLSQTAVAVPSGAGDPADAHRAVGAGAGDFGAGYRGAADSGVMDSGAAASGAADSGVAAPIDAAGGIAPAFPDAAAMRDALRATSRIGYSTGPSGTALLRLVEQWGLSDELHGRLVQARPGIPVARSLANGDVDLGFQQLSELVGADGVRILGVLPTDCAIDTVFAGAVASAAADAAAAADMLEFLHVATRRGAAAAHSFIAL</sequence>
<dbReference type="RefSeq" id="WP_239531671.1">
    <property type="nucleotide sequence ID" value="NZ_BAAAUR010000002.1"/>
</dbReference>
<evidence type="ECO:0008006" key="3">
    <source>
        <dbReference type="Google" id="ProtNLM"/>
    </source>
</evidence>
<dbReference type="Pfam" id="PF13531">
    <property type="entry name" value="SBP_bac_11"/>
    <property type="match status" value="1"/>
</dbReference>
<organism evidence="1 2">
    <name type="scientific">Microbacterium dextranolyticum</name>
    <dbReference type="NCBI Taxonomy" id="36806"/>
    <lineage>
        <taxon>Bacteria</taxon>
        <taxon>Bacillati</taxon>
        <taxon>Actinomycetota</taxon>
        <taxon>Actinomycetes</taxon>
        <taxon>Micrococcales</taxon>
        <taxon>Microbacteriaceae</taxon>
        <taxon>Microbacterium</taxon>
    </lineage>
</organism>
<dbReference type="InterPro" id="IPR050682">
    <property type="entry name" value="ModA/WtpA"/>
</dbReference>
<evidence type="ECO:0000313" key="2">
    <source>
        <dbReference type="Proteomes" id="UP001142291"/>
    </source>
</evidence>
<gene>
    <name evidence="1" type="ORF">GCM10017591_01910</name>
</gene>